<keyword evidence="3" id="KW-1185">Reference proteome</keyword>
<comment type="caution">
    <text evidence="2">The sequence shown here is derived from an EMBL/GenBank/DDBJ whole genome shotgun (WGS) entry which is preliminary data.</text>
</comment>
<gene>
    <name evidence="2" type="ORF">G5C51_40775</name>
</gene>
<accession>A0A6G4UEH5</accession>
<dbReference type="InterPro" id="IPR024072">
    <property type="entry name" value="DHFR-like_dom_sf"/>
</dbReference>
<evidence type="ECO:0000313" key="3">
    <source>
        <dbReference type="Proteomes" id="UP000481583"/>
    </source>
</evidence>
<dbReference type="Proteomes" id="UP000481583">
    <property type="component" value="Unassembled WGS sequence"/>
</dbReference>
<organism evidence="2 3">
    <name type="scientific">Streptomyces coryli</name>
    <dbReference type="NCBI Taxonomy" id="1128680"/>
    <lineage>
        <taxon>Bacteria</taxon>
        <taxon>Bacillati</taxon>
        <taxon>Actinomycetota</taxon>
        <taxon>Actinomycetes</taxon>
        <taxon>Kitasatosporales</taxon>
        <taxon>Streptomycetaceae</taxon>
        <taxon>Streptomyces</taxon>
    </lineage>
</organism>
<dbReference type="PANTHER" id="PTHR38011">
    <property type="entry name" value="DIHYDROFOLATE REDUCTASE FAMILY PROTEIN (AFU_ORTHOLOGUE AFUA_8G06820)"/>
    <property type="match status" value="1"/>
</dbReference>
<dbReference type="EMBL" id="JAAKZV010000436">
    <property type="protein sequence ID" value="NGN70206.1"/>
    <property type="molecule type" value="Genomic_DNA"/>
</dbReference>
<name>A0A6G4UEH5_9ACTN</name>
<dbReference type="RefSeq" id="WP_165245807.1">
    <property type="nucleotide sequence ID" value="NZ_JAAKZV010000436.1"/>
</dbReference>
<dbReference type="SUPFAM" id="SSF53597">
    <property type="entry name" value="Dihydrofolate reductase-like"/>
    <property type="match status" value="1"/>
</dbReference>
<dbReference type="InterPro" id="IPR002734">
    <property type="entry name" value="RibDG_C"/>
</dbReference>
<evidence type="ECO:0000259" key="1">
    <source>
        <dbReference type="Pfam" id="PF01872"/>
    </source>
</evidence>
<feature type="domain" description="Bacterial bifunctional deaminase-reductase C-terminal" evidence="1">
    <location>
        <begin position="10"/>
        <end position="167"/>
    </location>
</feature>
<dbReference type="AlphaFoldDB" id="A0A6G4UEH5"/>
<protein>
    <submittedName>
        <fullName evidence="2">Dihydrofolate reductase</fullName>
    </submittedName>
</protein>
<reference evidence="2 3" key="1">
    <citation type="submission" date="2020-02" db="EMBL/GenBank/DDBJ databases">
        <title>Whole-genome analyses of novel actinobacteria.</title>
        <authorList>
            <person name="Sahin N."/>
        </authorList>
    </citation>
    <scope>NUCLEOTIDE SEQUENCE [LARGE SCALE GENOMIC DNA]</scope>
    <source>
        <strain evidence="2 3">A7024</strain>
    </source>
</reference>
<dbReference type="Pfam" id="PF01872">
    <property type="entry name" value="RibD_C"/>
    <property type="match status" value="1"/>
</dbReference>
<dbReference type="InterPro" id="IPR050765">
    <property type="entry name" value="Riboflavin_Biosynth_HTPR"/>
</dbReference>
<proteinExistence type="predicted"/>
<sequence>MDHPFSSHVFIGTSVDGFIARTDGDIEWLVSRGEAAGDYGYDAFAAGIDTVVMGRGTYEAVVAGGWWAYDGKHVAVLSTRLDADADPRITVYRSLEELISGLAERGTKNVYADGGQVIQTFLRAGLIDTITISQVPVLIGSGIPLFGPLTEDISLTHRETKVLGAGMIQTSYEVAR</sequence>
<dbReference type="PANTHER" id="PTHR38011:SF11">
    <property type="entry name" value="2,5-DIAMINO-6-RIBOSYLAMINO-4(3H)-PYRIMIDINONE 5'-PHOSPHATE REDUCTASE"/>
    <property type="match status" value="1"/>
</dbReference>
<evidence type="ECO:0000313" key="2">
    <source>
        <dbReference type="EMBL" id="NGN70206.1"/>
    </source>
</evidence>
<dbReference type="GO" id="GO:0008703">
    <property type="term" value="F:5-amino-6-(5-phosphoribosylamino)uracil reductase activity"/>
    <property type="evidence" value="ECO:0007669"/>
    <property type="project" value="InterPro"/>
</dbReference>
<dbReference type="GO" id="GO:0009231">
    <property type="term" value="P:riboflavin biosynthetic process"/>
    <property type="evidence" value="ECO:0007669"/>
    <property type="project" value="InterPro"/>
</dbReference>
<dbReference type="Gene3D" id="3.40.430.10">
    <property type="entry name" value="Dihydrofolate Reductase, subunit A"/>
    <property type="match status" value="1"/>
</dbReference>